<keyword evidence="1" id="KW-0614">Plasmid</keyword>
<name>A6UJJ8_SINMW</name>
<protein>
    <submittedName>
        <fullName evidence="1">Uncharacterized protein</fullName>
    </submittedName>
</protein>
<reference evidence="1 2" key="2">
    <citation type="journal article" date="2010" name="Stand. Genomic Sci.">
        <title>Complete genome sequence of the Medicago microsymbiont Ensifer (Sinorhizobium) medicae strain WSM419.</title>
        <authorList>
            <person name="Reeve W."/>
            <person name="Chain P."/>
            <person name="O'Hara G."/>
            <person name="Ardley J."/>
            <person name="Nandesena K."/>
            <person name="Brau L."/>
            <person name="Tiwari R."/>
            <person name="Malfatti S."/>
            <person name="Kiss H."/>
            <person name="Lapidus A."/>
            <person name="Copeland A."/>
            <person name="Nolan M."/>
            <person name="Land M."/>
            <person name="Hauser L."/>
            <person name="Chang Y.J."/>
            <person name="Ivanova N."/>
            <person name="Mavromatis K."/>
            <person name="Markowitz V."/>
            <person name="Kyrpides N."/>
            <person name="Gollagher M."/>
            <person name="Yates R."/>
            <person name="Dilworth M."/>
            <person name="Howieson J."/>
        </authorList>
    </citation>
    <scope>NUCLEOTIDE SEQUENCE [LARGE SCALE GENOMIC DNA]</scope>
    <source>
        <strain evidence="1 2">WSM419</strain>
        <plasmid evidence="2">Plasmid pSMED01</plasmid>
    </source>
</reference>
<geneLocation type="plasmid" evidence="1 2">
    <name>pSMED01</name>
</geneLocation>
<dbReference type="HOGENOM" id="CLU_2025198_0_0_5"/>
<gene>
    <name evidence="1" type="ordered locus">Smed_5049</name>
</gene>
<dbReference type="KEGG" id="smd:Smed_5049"/>
<dbReference type="EMBL" id="CP000739">
    <property type="protein sequence ID" value="ABR63828.1"/>
    <property type="molecule type" value="Genomic_DNA"/>
</dbReference>
<evidence type="ECO:0000313" key="2">
    <source>
        <dbReference type="Proteomes" id="UP000001108"/>
    </source>
</evidence>
<dbReference type="Pfam" id="PF21851">
    <property type="entry name" value="DUF6910"/>
    <property type="match status" value="1"/>
</dbReference>
<accession>A6UJJ8</accession>
<proteinExistence type="predicted"/>
<sequence>MSCSGSTRAAPYAPLQELSTSHSFLIRSRRNLLQVNIEDAVVAGQELRLFQRGNKRHIDNAVIRYPPSAVLNGQFHDADCDRAVRSRCHPTLGVAAFDPGRQRLSMKVVKLEPPDYTSSASL</sequence>
<dbReference type="InterPro" id="IPR053852">
    <property type="entry name" value="DUF6910"/>
</dbReference>
<evidence type="ECO:0000313" key="1">
    <source>
        <dbReference type="EMBL" id="ABR63828.1"/>
    </source>
</evidence>
<reference evidence="2" key="1">
    <citation type="submission" date="2007-06" db="EMBL/GenBank/DDBJ databases">
        <title>Complete sequence of Sinorhizobium medicae WSM419 plasmid pSMED01.</title>
        <authorList>
            <consortium name="US DOE Joint Genome Institute"/>
            <person name="Copeland A."/>
            <person name="Lucas S."/>
            <person name="Lapidus A."/>
            <person name="Barry K."/>
            <person name="Glavina del Rio T."/>
            <person name="Dalin E."/>
            <person name="Tice H."/>
            <person name="Pitluck S."/>
            <person name="Chain P."/>
            <person name="Malfatti S."/>
            <person name="Shin M."/>
            <person name="Vergez L."/>
            <person name="Schmutz J."/>
            <person name="Larimer F."/>
            <person name="Land M."/>
            <person name="Hauser L."/>
            <person name="Kyrpides N."/>
            <person name="Mikhailova N."/>
            <person name="Reeve W.G."/>
            <person name="Richardson P."/>
        </authorList>
    </citation>
    <scope>NUCLEOTIDE SEQUENCE [LARGE SCALE GENOMIC DNA]</scope>
    <source>
        <strain evidence="2">WSM419</strain>
        <plasmid evidence="2">Plasmid pSMED01</plasmid>
    </source>
</reference>
<dbReference type="AlphaFoldDB" id="A6UJJ8"/>
<dbReference type="OrthoDB" id="8357313at2"/>
<organism evidence="1 2">
    <name type="scientific">Sinorhizobium medicae (strain WSM419)</name>
    <name type="common">Ensifer medicae</name>
    <dbReference type="NCBI Taxonomy" id="366394"/>
    <lineage>
        <taxon>Bacteria</taxon>
        <taxon>Pseudomonadati</taxon>
        <taxon>Pseudomonadota</taxon>
        <taxon>Alphaproteobacteria</taxon>
        <taxon>Hyphomicrobiales</taxon>
        <taxon>Rhizobiaceae</taxon>
        <taxon>Sinorhizobium/Ensifer group</taxon>
        <taxon>Sinorhizobium</taxon>
    </lineage>
</organism>
<dbReference type="Proteomes" id="UP000001108">
    <property type="component" value="Plasmid pSMED01"/>
</dbReference>